<proteinExistence type="predicted"/>
<evidence type="ECO:0000313" key="3">
    <source>
        <dbReference type="Proteomes" id="UP001159363"/>
    </source>
</evidence>
<evidence type="ECO:0008006" key="4">
    <source>
        <dbReference type="Google" id="ProtNLM"/>
    </source>
</evidence>
<reference evidence="2 3" key="1">
    <citation type="submission" date="2023-02" db="EMBL/GenBank/DDBJ databases">
        <title>LHISI_Scaffold_Assembly.</title>
        <authorList>
            <person name="Stuart O.P."/>
            <person name="Cleave R."/>
            <person name="Magrath M.J.L."/>
            <person name="Mikheyev A.S."/>
        </authorList>
    </citation>
    <scope>NUCLEOTIDE SEQUENCE [LARGE SCALE GENOMIC DNA]</scope>
    <source>
        <strain evidence="2">Daus_M_001</strain>
        <tissue evidence="2">Leg muscle</tissue>
    </source>
</reference>
<name>A0ABQ9GBU8_9NEOP</name>
<dbReference type="Proteomes" id="UP001159363">
    <property type="component" value="Chromosome 12"/>
</dbReference>
<feature type="region of interest" description="Disordered" evidence="1">
    <location>
        <begin position="383"/>
        <end position="413"/>
    </location>
</feature>
<protein>
    <recommendedName>
        <fullName evidence="4">Ribosomal protein S3</fullName>
    </recommendedName>
</protein>
<sequence length="903" mass="102156">MSEPIRIKFLRYRPPVIHGQTDKTSNNSNDPIAKVVLNQKTKIRNVKTLTQSRIPEELAYQHSYVTGPREKRNVAEIIKDATTRSPRSVERAKRSFKNPRTSSTRYCRPIRLRFIKQTPESIRDEFQFTENQIRLLEPTKVCVENIEYLETRVLIKTMVDGKVCNSLVHNPSAQICYICGASLKQMKNLQNVVKRKVQKITFNLGVSTLHVQIRFLECLLHKSYRLRIKKWQVRGSEVEVNEFRGRKKQITDRFRSEMGLLFDIRKGRGTTNGNTSRCFFENPKKSGKISGVDGRLIHSWSVILKALSCGYDIEYMRLKQLKSFSKSANRDASSRNLACGQQSDILQLSSHSANCHAHIVRKCNFMAIPAAYFANCRNTRQQNGATCQQHGGKPFADQCPSKSERRHTSKEPPPRRFASILFIYSVMLVYTLADWPRETMESRFVADWLLYAAKGPPLAALQDDEEESSRVMSLVRGFSRGSPISPALSFRRCSILTSITLIGSRDFVVKSRPNIFTHFHSHPPVSNLNDYNNSIYPLFCTFFLQIGVYVTSLVNNGGGTEVPRENPPASTIVRHVSHVQKSGANPLGIDLILPSSDAKSTLQLQFCGPGFDVELLTRCFNIQKTNPSGLKYNTDNNRQNTKVQDKNREHLRILQNNRAKERRQERNVHGRKVLAMEQAEGHYNRITLRPNELRIKCERKYASSGDNGRVHKPAVALLAECDSKSELLLETWEIREFSILQATLHGRHRAIMYISTAHWLFAPTAEMRRLGAVSNNEWTNEKENSILNLRKIIKESRANFRHAFSPLATCFFCVDGLHLARGIVTSLTEGRWNGLGLWLKKRVGGGGGVAALLSASREGTAESSAREPGTVISGERQVAGTSLGGNGAQLVGAREIRRGRPRL</sequence>
<organism evidence="2 3">
    <name type="scientific">Dryococelus australis</name>
    <dbReference type="NCBI Taxonomy" id="614101"/>
    <lineage>
        <taxon>Eukaryota</taxon>
        <taxon>Metazoa</taxon>
        <taxon>Ecdysozoa</taxon>
        <taxon>Arthropoda</taxon>
        <taxon>Hexapoda</taxon>
        <taxon>Insecta</taxon>
        <taxon>Pterygota</taxon>
        <taxon>Neoptera</taxon>
        <taxon>Polyneoptera</taxon>
        <taxon>Phasmatodea</taxon>
        <taxon>Verophasmatodea</taxon>
        <taxon>Anareolatae</taxon>
        <taxon>Phasmatidae</taxon>
        <taxon>Eurycanthinae</taxon>
        <taxon>Dryococelus</taxon>
    </lineage>
</organism>
<evidence type="ECO:0000313" key="2">
    <source>
        <dbReference type="EMBL" id="KAJ8869885.1"/>
    </source>
</evidence>
<comment type="caution">
    <text evidence="2">The sequence shown here is derived from an EMBL/GenBank/DDBJ whole genome shotgun (WGS) entry which is preliminary data.</text>
</comment>
<keyword evidence="3" id="KW-1185">Reference proteome</keyword>
<gene>
    <name evidence="2" type="ORF">PR048_028894</name>
</gene>
<accession>A0ABQ9GBU8</accession>
<evidence type="ECO:0000256" key="1">
    <source>
        <dbReference type="SAM" id="MobiDB-lite"/>
    </source>
</evidence>
<dbReference type="EMBL" id="JARBHB010000013">
    <property type="protein sequence ID" value="KAJ8869885.1"/>
    <property type="molecule type" value="Genomic_DNA"/>
</dbReference>